<sequence length="174" mass="18739">MPWAQASGSRGVTQLTSAVLVGLADPRQSDLLITSSVPAEAGHLSALPNSKIGSRTQQFFVDLLPYVPLCVRSVLVPHQRHAEGTHVAPVAVSLETETRAVCSRFGSCILGGAEWSQETETRGACSRLGNCTPSGAERAHAFPVSSWSPWQRHAKEDRFTPTGLAEHRDACSHW</sequence>
<keyword evidence="2" id="KW-1185">Reference proteome</keyword>
<proteinExistence type="predicted"/>
<organism evidence="1 2">
    <name type="scientific">Pleurodeles waltl</name>
    <name type="common">Iberian ribbed newt</name>
    <dbReference type="NCBI Taxonomy" id="8319"/>
    <lineage>
        <taxon>Eukaryota</taxon>
        <taxon>Metazoa</taxon>
        <taxon>Chordata</taxon>
        <taxon>Craniata</taxon>
        <taxon>Vertebrata</taxon>
        <taxon>Euteleostomi</taxon>
        <taxon>Amphibia</taxon>
        <taxon>Batrachia</taxon>
        <taxon>Caudata</taxon>
        <taxon>Salamandroidea</taxon>
        <taxon>Salamandridae</taxon>
        <taxon>Pleurodelinae</taxon>
        <taxon>Pleurodeles</taxon>
    </lineage>
</organism>
<gene>
    <name evidence="1" type="ORF">NDU88_004421</name>
</gene>
<reference evidence="1" key="1">
    <citation type="journal article" date="2022" name="bioRxiv">
        <title>Sequencing and chromosome-scale assembly of the giantPleurodeles waltlgenome.</title>
        <authorList>
            <person name="Brown T."/>
            <person name="Elewa A."/>
            <person name="Iarovenko S."/>
            <person name="Subramanian E."/>
            <person name="Araus A.J."/>
            <person name="Petzold A."/>
            <person name="Susuki M."/>
            <person name="Suzuki K.-i.T."/>
            <person name="Hayashi T."/>
            <person name="Toyoda A."/>
            <person name="Oliveira C."/>
            <person name="Osipova E."/>
            <person name="Leigh N.D."/>
            <person name="Simon A."/>
            <person name="Yun M.H."/>
        </authorList>
    </citation>
    <scope>NUCLEOTIDE SEQUENCE</scope>
    <source>
        <strain evidence="1">20211129_DDA</strain>
        <tissue evidence="1">Liver</tissue>
    </source>
</reference>
<accession>A0AAV7RFP5</accession>
<evidence type="ECO:0000313" key="2">
    <source>
        <dbReference type="Proteomes" id="UP001066276"/>
    </source>
</evidence>
<dbReference type="Proteomes" id="UP001066276">
    <property type="component" value="Chromosome 5"/>
</dbReference>
<evidence type="ECO:0000313" key="1">
    <source>
        <dbReference type="EMBL" id="KAJ1151641.1"/>
    </source>
</evidence>
<protein>
    <submittedName>
        <fullName evidence="1">Uncharacterized protein</fullName>
    </submittedName>
</protein>
<dbReference type="AlphaFoldDB" id="A0AAV7RFP5"/>
<name>A0AAV7RFP5_PLEWA</name>
<comment type="caution">
    <text evidence="1">The sequence shown here is derived from an EMBL/GenBank/DDBJ whole genome shotgun (WGS) entry which is preliminary data.</text>
</comment>
<dbReference type="EMBL" id="JANPWB010000009">
    <property type="protein sequence ID" value="KAJ1151641.1"/>
    <property type="molecule type" value="Genomic_DNA"/>
</dbReference>